<evidence type="ECO:0000313" key="5">
    <source>
        <dbReference type="EMBL" id="KND05178.1"/>
    </source>
</evidence>
<evidence type="ECO:0000256" key="3">
    <source>
        <dbReference type="SAM" id="MobiDB-lite"/>
    </source>
</evidence>
<dbReference type="SUPFAM" id="SSF54928">
    <property type="entry name" value="RNA-binding domain, RBD"/>
    <property type="match status" value="1"/>
</dbReference>
<dbReference type="GO" id="GO:0005634">
    <property type="term" value="C:nucleus"/>
    <property type="evidence" value="ECO:0007669"/>
    <property type="project" value="TreeGrafter"/>
</dbReference>
<dbReference type="InterPro" id="IPR051229">
    <property type="entry name" value="ALYREF_mRNA_export"/>
</dbReference>
<evidence type="ECO:0000256" key="1">
    <source>
        <dbReference type="ARBA" id="ARBA00022884"/>
    </source>
</evidence>
<proteinExistence type="predicted"/>
<keyword evidence="1 2" id="KW-0694">RNA-binding</keyword>
<gene>
    <name evidence="5" type="ORF">SPPG_00845</name>
</gene>
<dbReference type="Proteomes" id="UP000053201">
    <property type="component" value="Unassembled WGS sequence"/>
</dbReference>
<dbReference type="GeneID" id="27684550"/>
<dbReference type="OrthoDB" id="346839at2759"/>
<sequence length="288" mass="30454">MDKMDLSLDEIIVKRPGKGSQRGGRNQRGRRTQRAAPYQRPTRPGNADGQWKHDLFEGGRRKTGDLRTQIQRPAVSGTLSDRVRGLVSDTIDTPRRTVQRNNAGGVMVDRLGPPVRSVSSKQNPIGSSGSISIKGGAGPAVIQIENLHPAATPEDIKTSLSPYGKIVDCTLTFDAQGRSSGVCTVTFERRDSAQNAINKLNGQIADGRVLRVTELQSKLTIAGAASVQKANNTATSTTVSNGGTMYADRLGPAVPASGRIVQRGQGVLSRVGGKAKSGRGGTTFSVSI</sequence>
<dbReference type="InParanoid" id="A0A0L0HVP4"/>
<dbReference type="EMBL" id="KQ257450">
    <property type="protein sequence ID" value="KND05178.1"/>
    <property type="molecule type" value="Genomic_DNA"/>
</dbReference>
<dbReference type="Gene3D" id="3.30.70.330">
    <property type="match status" value="1"/>
</dbReference>
<dbReference type="InterPro" id="IPR000504">
    <property type="entry name" value="RRM_dom"/>
</dbReference>
<feature type="region of interest" description="Disordered" evidence="3">
    <location>
        <begin position="105"/>
        <end position="126"/>
    </location>
</feature>
<dbReference type="PANTHER" id="PTHR19965">
    <property type="entry name" value="RNA AND EXPORT FACTOR BINDING PROTEIN"/>
    <property type="match status" value="1"/>
</dbReference>
<dbReference type="AlphaFoldDB" id="A0A0L0HVP4"/>
<dbReference type="eggNOG" id="ENOG502RS0J">
    <property type="taxonomic scope" value="Eukaryota"/>
</dbReference>
<evidence type="ECO:0000259" key="4">
    <source>
        <dbReference type="PROSITE" id="PS50102"/>
    </source>
</evidence>
<dbReference type="RefSeq" id="XP_016613217.1">
    <property type="nucleotide sequence ID" value="XM_016749175.1"/>
</dbReference>
<feature type="compositionally biased region" description="Basic and acidic residues" evidence="3">
    <location>
        <begin position="50"/>
        <end position="64"/>
    </location>
</feature>
<dbReference type="PANTHER" id="PTHR19965:SF82">
    <property type="entry name" value="THO COMPLEX SUBUNIT 4"/>
    <property type="match status" value="1"/>
</dbReference>
<dbReference type="InterPro" id="IPR012677">
    <property type="entry name" value="Nucleotide-bd_a/b_plait_sf"/>
</dbReference>
<dbReference type="OMA" id="AAIFKRC"/>
<dbReference type="InterPro" id="IPR035979">
    <property type="entry name" value="RBD_domain_sf"/>
</dbReference>
<dbReference type="GO" id="GO:0003729">
    <property type="term" value="F:mRNA binding"/>
    <property type="evidence" value="ECO:0007669"/>
    <property type="project" value="TreeGrafter"/>
</dbReference>
<dbReference type="SMART" id="SM00360">
    <property type="entry name" value="RRM"/>
    <property type="match status" value="1"/>
</dbReference>
<feature type="domain" description="RRM" evidence="4">
    <location>
        <begin position="140"/>
        <end position="217"/>
    </location>
</feature>
<protein>
    <recommendedName>
        <fullName evidence="4">RRM domain-containing protein</fullName>
    </recommendedName>
</protein>
<reference evidence="5 6" key="1">
    <citation type="submission" date="2009-08" db="EMBL/GenBank/DDBJ databases">
        <title>The Genome Sequence of Spizellomyces punctatus strain DAOM BR117.</title>
        <authorList>
            <consortium name="The Broad Institute Genome Sequencing Platform"/>
            <person name="Russ C."/>
            <person name="Cuomo C."/>
            <person name="Shea T."/>
            <person name="Young S.K."/>
            <person name="Zeng Q."/>
            <person name="Koehrsen M."/>
            <person name="Haas B."/>
            <person name="Borodovsky M."/>
            <person name="Guigo R."/>
            <person name="Alvarado L."/>
            <person name="Berlin A."/>
            <person name="Bochicchio J."/>
            <person name="Borenstein D."/>
            <person name="Chapman S."/>
            <person name="Chen Z."/>
            <person name="Engels R."/>
            <person name="Freedman E."/>
            <person name="Gellesch M."/>
            <person name="Goldberg J."/>
            <person name="Griggs A."/>
            <person name="Gujja S."/>
            <person name="Heiman D."/>
            <person name="Hepburn T."/>
            <person name="Howarth C."/>
            <person name="Jen D."/>
            <person name="Larson L."/>
            <person name="Lewis B."/>
            <person name="Mehta T."/>
            <person name="Park D."/>
            <person name="Pearson M."/>
            <person name="Roberts A."/>
            <person name="Saif S."/>
            <person name="Shenoy N."/>
            <person name="Sisk P."/>
            <person name="Stolte C."/>
            <person name="Sykes S."/>
            <person name="Thomson T."/>
            <person name="Walk T."/>
            <person name="White J."/>
            <person name="Yandava C."/>
            <person name="Burger G."/>
            <person name="Gray M.W."/>
            <person name="Holland P.W.H."/>
            <person name="King N."/>
            <person name="Lang F.B.F."/>
            <person name="Roger A.J."/>
            <person name="Ruiz-Trillo I."/>
            <person name="Lander E."/>
            <person name="Nusbaum C."/>
        </authorList>
    </citation>
    <scope>NUCLEOTIDE SEQUENCE [LARGE SCALE GENOMIC DNA]</scope>
    <source>
        <strain evidence="5 6">DAOM BR117</strain>
    </source>
</reference>
<feature type="region of interest" description="Disordered" evidence="3">
    <location>
        <begin position="1"/>
        <end position="64"/>
    </location>
</feature>
<dbReference type="VEuPathDB" id="FungiDB:SPPG_00845"/>
<keyword evidence="6" id="KW-1185">Reference proteome</keyword>
<dbReference type="STRING" id="645134.A0A0L0HVP4"/>
<dbReference type="PROSITE" id="PS50102">
    <property type="entry name" value="RRM"/>
    <property type="match status" value="1"/>
</dbReference>
<evidence type="ECO:0000256" key="2">
    <source>
        <dbReference type="PROSITE-ProRule" id="PRU00176"/>
    </source>
</evidence>
<organism evidence="5 6">
    <name type="scientific">Spizellomyces punctatus (strain DAOM BR117)</name>
    <dbReference type="NCBI Taxonomy" id="645134"/>
    <lineage>
        <taxon>Eukaryota</taxon>
        <taxon>Fungi</taxon>
        <taxon>Fungi incertae sedis</taxon>
        <taxon>Chytridiomycota</taxon>
        <taxon>Chytridiomycota incertae sedis</taxon>
        <taxon>Chytridiomycetes</taxon>
        <taxon>Spizellomycetales</taxon>
        <taxon>Spizellomycetaceae</taxon>
        <taxon>Spizellomyces</taxon>
    </lineage>
</organism>
<accession>A0A0L0HVP4</accession>
<name>A0A0L0HVP4_SPIPD</name>
<dbReference type="CDD" id="cd00590">
    <property type="entry name" value="RRM_SF"/>
    <property type="match status" value="1"/>
</dbReference>
<dbReference type="Pfam" id="PF00076">
    <property type="entry name" value="RRM_1"/>
    <property type="match status" value="1"/>
</dbReference>
<evidence type="ECO:0000313" key="6">
    <source>
        <dbReference type="Proteomes" id="UP000053201"/>
    </source>
</evidence>